<comment type="catalytic activity">
    <reaction evidence="1">
        <text>Release of a C-terminal amino acid with broad specificity, except for -Pro.</text>
        <dbReference type="EC" id="3.4.17.19"/>
    </reaction>
</comment>
<accession>A0A2U8E1Q5</accession>
<name>A0A2U8E1Q5_9BACT</name>
<evidence type="ECO:0000313" key="5">
    <source>
        <dbReference type="Proteomes" id="UP000244896"/>
    </source>
</evidence>
<feature type="binding site" evidence="2">
    <location>
        <position position="273"/>
    </location>
    <ligand>
        <name>Zn(2+)</name>
        <dbReference type="ChEBI" id="CHEBI:29105"/>
        <note>catalytic</note>
    </ligand>
</feature>
<dbReference type="GO" id="GO:0046872">
    <property type="term" value="F:metal ion binding"/>
    <property type="evidence" value="ECO:0007669"/>
    <property type="project" value="UniProtKB-KW"/>
</dbReference>
<reference evidence="4 5" key="1">
    <citation type="journal article" date="2018" name="Syst. Appl. Microbiol.">
        <title>Ereboglobus luteus gen. nov. sp. nov. from cockroach guts, and new insights into the oxygen relationship of the genera Opitutus and Didymococcus (Verrucomicrobia: Opitutaceae).</title>
        <authorList>
            <person name="Tegtmeier D."/>
            <person name="Belitz A."/>
            <person name="Radek R."/>
            <person name="Heimerl T."/>
            <person name="Brune A."/>
        </authorList>
    </citation>
    <scope>NUCLEOTIDE SEQUENCE [LARGE SCALE GENOMIC DNA]</scope>
    <source>
        <strain evidence="4 5">Ho45</strain>
    </source>
</reference>
<dbReference type="Pfam" id="PF02074">
    <property type="entry name" value="Peptidase_M32"/>
    <property type="match status" value="1"/>
</dbReference>
<dbReference type="EC" id="3.4.17.19" evidence="1"/>
<dbReference type="InterPro" id="IPR001333">
    <property type="entry name" value="Peptidase_M32_Taq"/>
</dbReference>
<dbReference type="PROSITE" id="PS52034">
    <property type="entry name" value="PEPTIDASE_M32"/>
    <property type="match status" value="1"/>
</dbReference>
<evidence type="ECO:0000313" key="4">
    <source>
        <dbReference type="EMBL" id="AWI08793.1"/>
    </source>
</evidence>
<dbReference type="Gene3D" id="1.10.1370.30">
    <property type="match status" value="1"/>
</dbReference>
<dbReference type="AlphaFoldDB" id="A0A2U8E1Q5"/>
<evidence type="ECO:0000256" key="2">
    <source>
        <dbReference type="PIRSR" id="PIRSR006615-1"/>
    </source>
</evidence>
<proteinExistence type="inferred from homology"/>
<dbReference type="OrthoDB" id="9772308at2"/>
<dbReference type="GO" id="GO:0004181">
    <property type="term" value="F:metallocarboxypeptidase activity"/>
    <property type="evidence" value="ECO:0007669"/>
    <property type="project" value="UniProtKB-UniRule"/>
</dbReference>
<evidence type="ECO:0000256" key="1">
    <source>
        <dbReference type="PIRNR" id="PIRNR006615"/>
    </source>
</evidence>
<keyword evidence="1 4" id="KW-0121">Carboxypeptidase</keyword>
<keyword evidence="1" id="KW-0378">Hydrolase</keyword>
<keyword evidence="1" id="KW-0645">Protease</keyword>
<dbReference type="PRINTS" id="PR00998">
    <property type="entry name" value="CRBOXYPTASET"/>
</dbReference>
<dbReference type="PANTHER" id="PTHR34217">
    <property type="entry name" value="METAL-DEPENDENT CARBOXYPEPTIDASE"/>
    <property type="match status" value="1"/>
</dbReference>
<dbReference type="PIRSF" id="PIRSF006615">
    <property type="entry name" value="Zn_crbxpep_Taq"/>
    <property type="match status" value="1"/>
</dbReference>
<keyword evidence="5" id="KW-1185">Reference proteome</keyword>
<sequence>MKNDGQFADSALNELSSLLKRPHLFLTITELLGWDEQVYLPPGGAEHRAEQLSALAEAAHAAVSDPRIGEQLAALESPEAFEKLTAPGRAIIRCARRDYDRATKLPAEFVREKAAQTSRAYHAWAAAREKSDFASYAPMLEKNIELVRREAAHLGHGGTGAEAYDYMIDQHDPGMNAAVTEKLFGELKAGLAPLVRRITESPVKARPDLLRGFPVEKQHAFLRDVTERIGFDYNHGRIDISIHPFCSGTGDDIRMTTRYDENNPLDSLFSAIHEAGHGIYEQGLTAGVRHTALGQAAGMGVHESQSRLWENQVARSRGFWRWFEPRFRAAFPEQMRAISPDEFYLAVNAVQPTLIRVDADEVTYNLHIILRFELEKKLFSGELAIADLPRAWNAASRELLGLEPQNDREGVLQDVHWSAASFGYFPSYCIGNMVAAQLWYSALAERPALEDDFARGDFSWMLKWLREKIHSQGKQHDTLELVRHATGGELSPKWLLRYLEERYAPLYLK</sequence>
<organism evidence="4 5">
    <name type="scientific">Ereboglobus luteus</name>
    <dbReference type="NCBI Taxonomy" id="1796921"/>
    <lineage>
        <taxon>Bacteria</taxon>
        <taxon>Pseudomonadati</taxon>
        <taxon>Verrucomicrobiota</taxon>
        <taxon>Opitutia</taxon>
        <taxon>Opitutales</taxon>
        <taxon>Opitutaceae</taxon>
        <taxon>Ereboglobus</taxon>
    </lineage>
</organism>
<comment type="function">
    <text evidence="1">Broad specificity carboxypetidase that releases amino acids sequentially from the C-terminus, including neutral, aromatic, polar and basic residues.</text>
</comment>
<dbReference type="KEGG" id="elut:CKA38_05570"/>
<dbReference type="GO" id="GO:0006508">
    <property type="term" value="P:proteolysis"/>
    <property type="evidence" value="ECO:0007669"/>
    <property type="project" value="UniProtKB-UniRule"/>
</dbReference>
<dbReference type="EMBL" id="CP023004">
    <property type="protein sequence ID" value="AWI08793.1"/>
    <property type="molecule type" value="Genomic_DNA"/>
</dbReference>
<evidence type="ECO:0000256" key="3">
    <source>
        <dbReference type="PIRSR" id="PIRSR006615-2"/>
    </source>
</evidence>
<dbReference type="PANTHER" id="PTHR34217:SF1">
    <property type="entry name" value="CARBOXYPEPTIDASE 1"/>
    <property type="match status" value="1"/>
</dbReference>
<dbReference type="CDD" id="cd06460">
    <property type="entry name" value="M32_Taq"/>
    <property type="match status" value="1"/>
</dbReference>
<keyword evidence="1" id="KW-0482">Metalloprotease</keyword>
<keyword evidence="1 2" id="KW-0479">Metal-binding</keyword>
<feature type="binding site" evidence="2">
    <location>
        <position position="303"/>
    </location>
    <ligand>
        <name>Zn(2+)</name>
        <dbReference type="ChEBI" id="CHEBI:29105"/>
        <note>catalytic</note>
    </ligand>
</feature>
<protein>
    <recommendedName>
        <fullName evidence="1">Metal-dependent carboxypeptidase</fullName>
        <ecNumber evidence="1">3.4.17.19</ecNumber>
    </recommendedName>
</protein>
<feature type="active site" description="Proton donor/acceptor" evidence="3">
    <location>
        <position position="274"/>
    </location>
</feature>
<keyword evidence="2" id="KW-0862">Zinc</keyword>
<comment type="similarity">
    <text evidence="1">Belongs to the peptidase M32 family.</text>
</comment>
<comment type="cofactor">
    <cofactor evidence="2">
        <name>Zn(2+)</name>
        <dbReference type="ChEBI" id="CHEBI:29105"/>
    </cofactor>
    <text evidence="2">Binds 1 zinc ion per subunit.</text>
</comment>
<dbReference type="RefSeq" id="WP_108824604.1">
    <property type="nucleotide sequence ID" value="NZ_CP023004.1"/>
</dbReference>
<gene>
    <name evidence="4" type="ORF">CKA38_05570</name>
</gene>
<dbReference type="SUPFAM" id="SSF55486">
    <property type="entry name" value="Metalloproteases ('zincins'), catalytic domain"/>
    <property type="match status" value="1"/>
</dbReference>
<dbReference type="Proteomes" id="UP000244896">
    <property type="component" value="Chromosome"/>
</dbReference>
<feature type="binding site" evidence="2">
    <location>
        <position position="277"/>
    </location>
    <ligand>
        <name>Zn(2+)</name>
        <dbReference type="ChEBI" id="CHEBI:29105"/>
        <note>catalytic</note>
    </ligand>
</feature>